<keyword evidence="2" id="KW-1185">Reference proteome</keyword>
<evidence type="ECO:0000313" key="1">
    <source>
        <dbReference type="EMBL" id="MPD00733.1"/>
    </source>
</evidence>
<gene>
    <name evidence="1" type="ORF">E2C01_096226</name>
</gene>
<evidence type="ECO:0000313" key="2">
    <source>
        <dbReference type="Proteomes" id="UP000324222"/>
    </source>
</evidence>
<dbReference type="EMBL" id="VSRR010124134">
    <property type="protein sequence ID" value="MPD00733.1"/>
    <property type="molecule type" value="Genomic_DNA"/>
</dbReference>
<proteinExistence type="predicted"/>
<sequence length="162" mass="16096">MTVTGEDTATGGDGAVVVGGPPRGEPGCCCCCCCCWCWSLAEGLGLAGSVTGTKDGDEEPLPRYCEGKGGADGVGVVAGVGAGAGVGVVAGVEVGEEEEEEEREGLDPEVRINLLIRGTICGTKPGRARIGEEEPPFRPASLPVPGEGRAVRGVAVVAVVSG</sequence>
<accession>A0A5B7JXE7</accession>
<dbReference type="AlphaFoldDB" id="A0A5B7JXE7"/>
<protein>
    <submittedName>
        <fullName evidence="1">Uncharacterized protein</fullName>
    </submittedName>
</protein>
<comment type="caution">
    <text evidence="1">The sequence shown here is derived from an EMBL/GenBank/DDBJ whole genome shotgun (WGS) entry which is preliminary data.</text>
</comment>
<dbReference type="Proteomes" id="UP000324222">
    <property type="component" value="Unassembled WGS sequence"/>
</dbReference>
<organism evidence="1 2">
    <name type="scientific">Portunus trituberculatus</name>
    <name type="common">Swimming crab</name>
    <name type="synonym">Neptunus trituberculatus</name>
    <dbReference type="NCBI Taxonomy" id="210409"/>
    <lineage>
        <taxon>Eukaryota</taxon>
        <taxon>Metazoa</taxon>
        <taxon>Ecdysozoa</taxon>
        <taxon>Arthropoda</taxon>
        <taxon>Crustacea</taxon>
        <taxon>Multicrustacea</taxon>
        <taxon>Malacostraca</taxon>
        <taxon>Eumalacostraca</taxon>
        <taxon>Eucarida</taxon>
        <taxon>Decapoda</taxon>
        <taxon>Pleocyemata</taxon>
        <taxon>Brachyura</taxon>
        <taxon>Eubrachyura</taxon>
        <taxon>Portunoidea</taxon>
        <taxon>Portunidae</taxon>
        <taxon>Portuninae</taxon>
        <taxon>Portunus</taxon>
    </lineage>
</organism>
<reference evidence="1 2" key="1">
    <citation type="submission" date="2019-05" db="EMBL/GenBank/DDBJ databases">
        <title>Another draft genome of Portunus trituberculatus and its Hox gene families provides insights of decapod evolution.</title>
        <authorList>
            <person name="Jeong J.-H."/>
            <person name="Song I."/>
            <person name="Kim S."/>
            <person name="Choi T."/>
            <person name="Kim D."/>
            <person name="Ryu S."/>
            <person name="Kim W."/>
        </authorList>
    </citation>
    <scope>NUCLEOTIDE SEQUENCE [LARGE SCALE GENOMIC DNA]</scope>
    <source>
        <tissue evidence="1">Muscle</tissue>
    </source>
</reference>
<name>A0A5B7JXE7_PORTR</name>